<accession>A0A834TVR5</accession>
<protein>
    <submittedName>
        <fullName evidence="2">Uncharacterized protein</fullName>
    </submittedName>
</protein>
<evidence type="ECO:0000313" key="3">
    <source>
        <dbReference type="Proteomes" id="UP000634136"/>
    </source>
</evidence>
<sequence>MGERTSHGGGGGRRIGAVAAAEGIDLWIRDRDGFRSSHRPWLPLSRVSLSLSPRKTKSQHRRWRRRKAKAGLKQTVKRLQRSTPTAPGV</sequence>
<evidence type="ECO:0000313" key="2">
    <source>
        <dbReference type="EMBL" id="KAF7829438.1"/>
    </source>
</evidence>
<organism evidence="2 3">
    <name type="scientific">Senna tora</name>
    <dbReference type="NCBI Taxonomy" id="362788"/>
    <lineage>
        <taxon>Eukaryota</taxon>
        <taxon>Viridiplantae</taxon>
        <taxon>Streptophyta</taxon>
        <taxon>Embryophyta</taxon>
        <taxon>Tracheophyta</taxon>
        <taxon>Spermatophyta</taxon>
        <taxon>Magnoliopsida</taxon>
        <taxon>eudicotyledons</taxon>
        <taxon>Gunneridae</taxon>
        <taxon>Pentapetalae</taxon>
        <taxon>rosids</taxon>
        <taxon>fabids</taxon>
        <taxon>Fabales</taxon>
        <taxon>Fabaceae</taxon>
        <taxon>Caesalpinioideae</taxon>
        <taxon>Cassia clade</taxon>
        <taxon>Senna</taxon>
    </lineage>
</organism>
<proteinExistence type="predicted"/>
<reference evidence="2" key="1">
    <citation type="submission" date="2020-09" db="EMBL/GenBank/DDBJ databases">
        <title>Genome-Enabled Discovery of Anthraquinone Biosynthesis in Senna tora.</title>
        <authorList>
            <person name="Kang S.-H."/>
            <person name="Pandey R.P."/>
            <person name="Lee C.-M."/>
            <person name="Sim J.-S."/>
            <person name="Jeong J.-T."/>
            <person name="Choi B.-S."/>
            <person name="Jung M."/>
            <person name="Ginzburg D."/>
            <person name="Zhao K."/>
            <person name="Won S.Y."/>
            <person name="Oh T.-J."/>
            <person name="Yu Y."/>
            <person name="Kim N.-H."/>
            <person name="Lee O.R."/>
            <person name="Lee T.-H."/>
            <person name="Bashyal P."/>
            <person name="Kim T.-S."/>
            <person name="Lee W.-H."/>
            <person name="Kawkins C."/>
            <person name="Kim C.-K."/>
            <person name="Kim J.S."/>
            <person name="Ahn B.O."/>
            <person name="Rhee S.Y."/>
            <person name="Sohng J.K."/>
        </authorList>
    </citation>
    <scope>NUCLEOTIDE SEQUENCE</scope>
    <source>
        <tissue evidence="2">Leaf</tissue>
    </source>
</reference>
<keyword evidence="3" id="KW-1185">Reference proteome</keyword>
<comment type="caution">
    <text evidence="2">The sequence shown here is derived from an EMBL/GenBank/DDBJ whole genome shotgun (WGS) entry which is preliminary data.</text>
</comment>
<feature type="region of interest" description="Disordered" evidence="1">
    <location>
        <begin position="52"/>
        <end position="89"/>
    </location>
</feature>
<evidence type="ECO:0000256" key="1">
    <source>
        <dbReference type="SAM" id="MobiDB-lite"/>
    </source>
</evidence>
<name>A0A834TVR5_9FABA</name>
<dbReference type="AlphaFoldDB" id="A0A834TVR5"/>
<gene>
    <name evidence="2" type="ORF">G2W53_011771</name>
</gene>
<feature type="compositionally biased region" description="Basic residues" evidence="1">
    <location>
        <begin position="54"/>
        <end position="80"/>
    </location>
</feature>
<dbReference type="Proteomes" id="UP000634136">
    <property type="component" value="Unassembled WGS sequence"/>
</dbReference>
<dbReference type="EMBL" id="JAAIUW010000005">
    <property type="protein sequence ID" value="KAF7829438.1"/>
    <property type="molecule type" value="Genomic_DNA"/>
</dbReference>